<dbReference type="Gene3D" id="3.30.450.20">
    <property type="entry name" value="PAS domain"/>
    <property type="match status" value="5"/>
</dbReference>
<dbReference type="KEGG" id="tsin:OXH18_03090"/>
<dbReference type="InterPro" id="IPR000014">
    <property type="entry name" value="PAS"/>
</dbReference>
<dbReference type="InterPro" id="IPR013656">
    <property type="entry name" value="PAS_4"/>
</dbReference>
<dbReference type="InterPro" id="IPR052155">
    <property type="entry name" value="Biofilm_reg_signaling"/>
</dbReference>
<feature type="domain" description="GGDEF" evidence="4">
    <location>
        <begin position="1033"/>
        <end position="1170"/>
    </location>
</feature>
<protein>
    <submittedName>
        <fullName evidence="5">PAS domain S-box protein</fullName>
    </submittedName>
</protein>
<dbReference type="SMART" id="SM00267">
    <property type="entry name" value="GGDEF"/>
    <property type="match status" value="1"/>
</dbReference>
<dbReference type="EMBL" id="CP113797">
    <property type="protein sequence ID" value="WAL61000.1"/>
    <property type="molecule type" value="Genomic_DNA"/>
</dbReference>
<dbReference type="InterPro" id="IPR016132">
    <property type="entry name" value="Phyto_chromo_attachment"/>
</dbReference>
<feature type="domain" description="PAS" evidence="2">
    <location>
        <begin position="278"/>
        <end position="351"/>
    </location>
</feature>
<dbReference type="PROSITE" id="PS50112">
    <property type="entry name" value="PAS"/>
    <property type="match status" value="2"/>
</dbReference>
<dbReference type="PROSITE" id="PS50113">
    <property type="entry name" value="PAC"/>
    <property type="match status" value="3"/>
</dbReference>
<dbReference type="InterPro" id="IPR013655">
    <property type="entry name" value="PAS_fold_3"/>
</dbReference>
<dbReference type="AlphaFoldDB" id="A0A9E8ZCZ9"/>
<dbReference type="Pfam" id="PF00990">
    <property type="entry name" value="GGDEF"/>
    <property type="match status" value="1"/>
</dbReference>
<dbReference type="SUPFAM" id="SSF55785">
    <property type="entry name" value="PYP-like sensor domain (PAS domain)"/>
    <property type="match status" value="5"/>
</dbReference>
<feature type="domain" description="PAC" evidence="3">
    <location>
        <begin position="353"/>
        <end position="405"/>
    </location>
</feature>
<gene>
    <name evidence="5" type="ORF">OXH18_03090</name>
</gene>
<feature type="domain" description="PAS" evidence="2">
    <location>
        <begin position="406"/>
        <end position="476"/>
    </location>
</feature>
<dbReference type="InterPro" id="IPR000160">
    <property type="entry name" value="GGDEF_dom"/>
</dbReference>
<name>A0A9E8ZCZ9_9CYAN</name>
<sequence>MSQSREELFEEVRQLRLRVAELETQLAAQSTPAVDRITDGFLVIDRDWKIVYLNHYLETVIDRPRIDLIGKNVWQEYPQLVDSDIYHNYHEAMLTGRPIHFEAFEQVFHRWWEIHVYPDATGLSIFIKNIDERKQIETEQQALLAELTALQARYAVADQVSHQVLYEWNVKADQILWGANTERILGYPGPVMPQTLDQWLVLVHPDDRPLTRRTIEQSLAECSCLRAEYRVRHDQGHYVWISDQCQLLLHPDGSVDRAVGAIVDITDRKQAEQTLREQEELFRQITETIQEVFFICAADYSQMFYISPSYESIWGRSCESLYQNPAAWLDSIHPQDRNRVVVALEQQAQADSFSQEYRIIRPDGSIRWIFSRLSFIRNQSGELYRIAGIAEDITQRRQTQNALNELAEFNQHLIDSIQEGVIVYGLDFRYLVWNRAMEQMSGLRASTVLGKRPLEVFPFLEETGIYQLLLRSLAGETITAPDIYFHIPETGKSGWTSAKFSPFRDAKGNIIGVIGIIHDITHRKQVEQVLEHRHAFERLLAQLSAEFINLPLNDIDAHLQQGLQTIATFAQADWGWIYLYTNHETVATKIYEWVAPNITSPLENLSSLSMTTFAWSIEKMRQLQPLFVADIAALPPEAEAERASARAIGATSFLAVPLTYQGNLIGSLGFHTFGRSMSWSPEDINLFMMVGTIFAGAILRKQNELTNQTVLQAIPDLMIRYDRKGVYLDMVNPGRIRLLKQKDECIGKSLREIFPPDLAEERLYYIEKAFETNTMQIYEYEIEVAGEILHEEARIIVSGTDDVLCMVRDIGDRKRAEQALQQQAERYKLITEITQNIHQSLELSQILDTTVTGIRQLLQTDRVIFYSFKDDCSGVVMAESVSPEWPSLLGQTLFDSCSTIQQCFALHKQTGHMIADIHCTEPAPPCGALLQNLQVKSNLVAPVWQGEFLRGVLMAQQCAESRQWQPSDIDLLKQLANQVAIAIYQSDLYQRLQSANQELQRLASLDGLTQVANRRHLDEYLAWQWQQLQRDGTPLSLILCDVDAFKLYNDHYGHQAGDDCLKQIAQAIAQTVKRPSDLVARYGGEEFAAVLPNTNLEGARHVALNIQTQIAQLHIPHACSPVSDYITLSMGIASVTPTTTTTPKMLIAKADQALYAAKSQGRNAYCINND</sequence>
<evidence type="ECO:0000259" key="4">
    <source>
        <dbReference type="PROSITE" id="PS50887"/>
    </source>
</evidence>
<organism evidence="5 6">
    <name type="scientific">Thermocoleostomius sinensis A174</name>
    <dbReference type="NCBI Taxonomy" id="2016057"/>
    <lineage>
        <taxon>Bacteria</taxon>
        <taxon>Bacillati</taxon>
        <taxon>Cyanobacteriota</taxon>
        <taxon>Cyanophyceae</taxon>
        <taxon>Oculatellales</taxon>
        <taxon>Oculatellaceae</taxon>
        <taxon>Thermocoleostomius</taxon>
    </lineage>
</organism>
<evidence type="ECO:0000313" key="5">
    <source>
        <dbReference type="EMBL" id="WAL61000.1"/>
    </source>
</evidence>
<dbReference type="PROSITE" id="PS50887">
    <property type="entry name" value="GGDEF"/>
    <property type="match status" value="1"/>
</dbReference>
<dbReference type="FunFam" id="3.30.70.270:FF:000001">
    <property type="entry name" value="Diguanylate cyclase domain protein"/>
    <property type="match status" value="1"/>
</dbReference>
<dbReference type="InterPro" id="IPR029787">
    <property type="entry name" value="Nucleotide_cyclase"/>
</dbReference>
<evidence type="ECO:0000259" key="2">
    <source>
        <dbReference type="PROSITE" id="PS50112"/>
    </source>
</evidence>
<dbReference type="InterPro" id="IPR000700">
    <property type="entry name" value="PAS-assoc_C"/>
</dbReference>
<proteinExistence type="predicted"/>
<dbReference type="Gene3D" id="3.30.450.40">
    <property type="match status" value="2"/>
</dbReference>
<dbReference type="InterPro" id="IPR035965">
    <property type="entry name" value="PAS-like_dom_sf"/>
</dbReference>
<dbReference type="InterPro" id="IPR043128">
    <property type="entry name" value="Rev_trsase/Diguanyl_cyclase"/>
</dbReference>
<dbReference type="Proteomes" id="UP001163152">
    <property type="component" value="Chromosome"/>
</dbReference>
<dbReference type="Pfam" id="PF01590">
    <property type="entry name" value="GAF"/>
    <property type="match status" value="2"/>
</dbReference>
<dbReference type="PANTHER" id="PTHR44757:SF2">
    <property type="entry name" value="BIOFILM ARCHITECTURE MAINTENANCE PROTEIN MBAA"/>
    <property type="match status" value="1"/>
</dbReference>
<dbReference type="SUPFAM" id="SSF55781">
    <property type="entry name" value="GAF domain-like"/>
    <property type="match status" value="2"/>
</dbReference>
<dbReference type="InterPro" id="IPR001610">
    <property type="entry name" value="PAC"/>
</dbReference>
<evidence type="ECO:0000259" key="1">
    <source>
        <dbReference type="PROSITE" id="PS50046"/>
    </source>
</evidence>
<reference evidence="5" key="1">
    <citation type="submission" date="2022-12" db="EMBL/GenBank/DDBJ databases">
        <title>Polyphasic identification of a Novel Hot-Spring Cyanobacterium Ocullathermofonsia sinensis gen nov. sp. nov. and Genomic Insights on its Adaptations to the Thermal Habitat.</title>
        <authorList>
            <person name="Daroch M."/>
            <person name="Tang J."/>
            <person name="Jiang Y."/>
        </authorList>
    </citation>
    <scope>NUCLEOTIDE SEQUENCE</scope>
    <source>
        <strain evidence="5">PKUAC-SCTA174</strain>
    </source>
</reference>
<accession>A0A9E8ZCZ9</accession>
<dbReference type="NCBIfam" id="TIGR00254">
    <property type="entry name" value="GGDEF"/>
    <property type="match status" value="1"/>
</dbReference>
<dbReference type="InterPro" id="IPR003018">
    <property type="entry name" value="GAF"/>
</dbReference>
<dbReference type="Gene3D" id="3.30.70.270">
    <property type="match status" value="1"/>
</dbReference>
<dbReference type="CDD" id="cd01949">
    <property type="entry name" value="GGDEF"/>
    <property type="match status" value="1"/>
</dbReference>
<dbReference type="SMART" id="SM00065">
    <property type="entry name" value="GAF"/>
    <property type="match status" value="2"/>
</dbReference>
<dbReference type="SMART" id="SM00091">
    <property type="entry name" value="PAS"/>
    <property type="match status" value="5"/>
</dbReference>
<feature type="domain" description="PAC" evidence="3">
    <location>
        <begin position="225"/>
        <end position="277"/>
    </location>
</feature>
<evidence type="ECO:0000259" key="3">
    <source>
        <dbReference type="PROSITE" id="PS50113"/>
    </source>
</evidence>
<dbReference type="Pfam" id="PF08448">
    <property type="entry name" value="PAS_4"/>
    <property type="match status" value="3"/>
</dbReference>
<keyword evidence="6" id="KW-1185">Reference proteome</keyword>
<dbReference type="RefSeq" id="WP_268610956.1">
    <property type="nucleotide sequence ID" value="NZ_CP113797.1"/>
</dbReference>
<evidence type="ECO:0000313" key="6">
    <source>
        <dbReference type="Proteomes" id="UP001163152"/>
    </source>
</evidence>
<dbReference type="InterPro" id="IPR029016">
    <property type="entry name" value="GAF-like_dom_sf"/>
</dbReference>
<dbReference type="SMART" id="SM00086">
    <property type="entry name" value="PAC"/>
    <property type="match status" value="3"/>
</dbReference>
<dbReference type="Pfam" id="PF08447">
    <property type="entry name" value="PAS_3"/>
    <property type="match status" value="2"/>
</dbReference>
<dbReference type="CDD" id="cd00130">
    <property type="entry name" value="PAS"/>
    <property type="match status" value="4"/>
</dbReference>
<feature type="domain" description="PAC" evidence="3">
    <location>
        <begin position="479"/>
        <end position="532"/>
    </location>
</feature>
<dbReference type="PANTHER" id="PTHR44757">
    <property type="entry name" value="DIGUANYLATE CYCLASE DGCP"/>
    <property type="match status" value="1"/>
</dbReference>
<dbReference type="PROSITE" id="PS50046">
    <property type="entry name" value="PHYTOCHROME_2"/>
    <property type="match status" value="1"/>
</dbReference>
<dbReference type="SUPFAM" id="SSF55073">
    <property type="entry name" value="Nucleotide cyclase"/>
    <property type="match status" value="1"/>
</dbReference>
<feature type="domain" description="Phytochrome chromophore attachment site" evidence="1">
    <location>
        <begin position="842"/>
        <end position="978"/>
    </location>
</feature>
<dbReference type="NCBIfam" id="TIGR00229">
    <property type="entry name" value="sensory_box"/>
    <property type="match status" value="4"/>
</dbReference>